<name>A0A1X9N583_9GAMM</name>
<dbReference type="STRING" id="716816.BST96_03595"/>
<accession>A0A1X9N583</accession>
<protein>
    <submittedName>
        <fullName evidence="1">Uncharacterized protein</fullName>
    </submittedName>
</protein>
<evidence type="ECO:0000313" key="1">
    <source>
        <dbReference type="EMBL" id="ARN73270.1"/>
    </source>
</evidence>
<organism evidence="1 2">
    <name type="scientific">Oceanicoccus sagamiensis</name>
    <dbReference type="NCBI Taxonomy" id="716816"/>
    <lineage>
        <taxon>Bacteria</taxon>
        <taxon>Pseudomonadati</taxon>
        <taxon>Pseudomonadota</taxon>
        <taxon>Gammaproteobacteria</taxon>
        <taxon>Cellvibrionales</taxon>
        <taxon>Spongiibacteraceae</taxon>
        <taxon>Oceanicoccus</taxon>
    </lineage>
</organism>
<gene>
    <name evidence="1" type="ORF">BST96_03595</name>
</gene>
<dbReference type="AlphaFoldDB" id="A0A1X9N583"/>
<dbReference type="KEGG" id="osg:BST96_03595"/>
<evidence type="ECO:0000313" key="2">
    <source>
        <dbReference type="Proteomes" id="UP000193450"/>
    </source>
</evidence>
<dbReference type="EMBL" id="CP019343">
    <property type="protein sequence ID" value="ARN73270.1"/>
    <property type="molecule type" value="Genomic_DNA"/>
</dbReference>
<proteinExistence type="predicted"/>
<keyword evidence="2" id="KW-1185">Reference proteome</keyword>
<sequence length="60" mass="6824">MSEFSGFEHPVMVDSRAAFAYNRPPSYTGVQQPGIPFHISAFSHYGCQPWKLDGEEYKAR</sequence>
<reference evidence="1 2" key="1">
    <citation type="submission" date="2016-11" db="EMBL/GenBank/DDBJ databases">
        <title>Trade-off between light-utilization and light-protection in marine flavobacteria.</title>
        <authorList>
            <person name="Kumagai Y."/>
        </authorList>
    </citation>
    <scope>NUCLEOTIDE SEQUENCE [LARGE SCALE GENOMIC DNA]</scope>
    <source>
        <strain evidence="1 2">NBRC 107125</strain>
    </source>
</reference>
<dbReference type="Proteomes" id="UP000193450">
    <property type="component" value="Chromosome"/>
</dbReference>